<accession>A0A0C7N9D7</accession>
<feature type="compositionally biased region" description="Polar residues" evidence="2">
    <location>
        <begin position="152"/>
        <end position="164"/>
    </location>
</feature>
<feature type="coiled-coil region" evidence="1">
    <location>
        <begin position="1591"/>
        <end position="1657"/>
    </location>
</feature>
<feature type="compositionally biased region" description="Low complexity" evidence="2">
    <location>
        <begin position="601"/>
        <end position="612"/>
    </location>
</feature>
<feature type="compositionally biased region" description="Polar residues" evidence="2">
    <location>
        <begin position="352"/>
        <end position="374"/>
    </location>
</feature>
<feature type="compositionally biased region" description="Polar residues" evidence="2">
    <location>
        <begin position="743"/>
        <end position="754"/>
    </location>
</feature>
<feature type="compositionally biased region" description="Low complexity" evidence="2">
    <location>
        <begin position="125"/>
        <end position="135"/>
    </location>
</feature>
<feature type="compositionally biased region" description="Polar residues" evidence="2">
    <location>
        <begin position="834"/>
        <end position="846"/>
    </location>
</feature>
<feature type="compositionally biased region" description="Polar residues" evidence="2">
    <location>
        <begin position="1560"/>
        <end position="1569"/>
    </location>
</feature>
<gene>
    <name evidence="4" type="ORF">LALA0_S04e05776g</name>
</gene>
<dbReference type="GeneID" id="34685459"/>
<feature type="compositionally biased region" description="Polar residues" evidence="2">
    <location>
        <begin position="289"/>
        <end position="302"/>
    </location>
</feature>
<feature type="compositionally biased region" description="Polar residues" evidence="2">
    <location>
        <begin position="1473"/>
        <end position="1490"/>
    </location>
</feature>
<feature type="region of interest" description="Disordered" evidence="2">
    <location>
        <begin position="707"/>
        <end position="777"/>
    </location>
</feature>
<dbReference type="Proteomes" id="UP000054304">
    <property type="component" value="Unassembled WGS sequence"/>
</dbReference>
<organism evidence="4 5">
    <name type="scientific">Lachancea lanzarotensis</name>
    <dbReference type="NCBI Taxonomy" id="1245769"/>
    <lineage>
        <taxon>Eukaryota</taxon>
        <taxon>Fungi</taxon>
        <taxon>Dikarya</taxon>
        <taxon>Ascomycota</taxon>
        <taxon>Saccharomycotina</taxon>
        <taxon>Saccharomycetes</taxon>
        <taxon>Saccharomycetales</taxon>
        <taxon>Saccharomycetaceae</taxon>
        <taxon>Lachancea</taxon>
    </lineage>
</organism>
<dbReference type="EMBL" id="LN736363">
    <property type="protein sequence ID" value="CEP62013.1"/>
    <property type="molecule type" value="Genomic_DNA"/>
</dbReference>
<feature type="compositionally biased region" description="Basic and acidic residues" evidence="2">
    <location>
        <begin position="105"/>
        <end position="121"/>
    </location>
</feature>
<dbReference type="InterPro" id="IPR031556">
    <property type="entry name" value="SIR4_SID"/>
</dbReference>
<feature type="compositionally biased region" description="Polar residues" evidence="2">
    <location>
        <begin position="238"/>
        <end position="248"/>
    </location>
</feature>
<feature type="compositionally biased region" description="Polar residues" evidence="2">
    <location>
        <begin position="718"/>
        <end position="729"/>
    </location>
</feature>
<dbReference type="STRING" id="1245769.A0A0C7N9D7"/>
<dbReference type="Pfam" id="PF16991">
    <property type="entry name" value="SIR4_SID"/>
    <property type="match status" value="1"/>
</dbReference>
<dbReference type="HOGENOM" id="CLU_241502_0_0_1"/>
<dbReference type="RefSeq" id="XP_022628243.1">
    <property type="nucleotide sequence ID" value="XM_022772816.1"/>
</dbReference>
<keyword evidence="1" id="KW-0175">Coiled coil</keyword>
<dbReference type="Gene3D" id="6.10.140.1820">
    <property type="match status" value="1"/>
</dbReference>
<name>A0A0C7N9D7_9SACH</name>
<feature type="compositionally biased region" description="Polar residues" evidence="2">
    <location>
        <begin position="901"/>
        <end position="945"/>
    </location>
</feature>
<feature type="region of interest" description="Disordered" evidence="2">
    <location>
        <begin position="901"/>
        <end position="954"/>
    </location>
</feature>
<feature type="compositionally biased region" description="Polar residues" evidence="2">
    <location>
        <begin position="384"/>
        <end position="399"/>
    </location>
</feature>
<feature type="domain" description="Sir4 SID" evidence="3">
    <location>
        <begin position="1109"/>
        <end position="1198"/>
    </location>
</feature>
<reference evidence="4 5" key="1">
    <citation type="submission" date="2014-12" db="EMBL/GenBank/DDBJ databases">
        <authorList>
            <person name="Neuveglise Cecile"/>
        </authorList>
    </citation>
    <scope>NUCLEOTIDE SEQUENCE [LARGE SCALE GENOMIC DNA]</scope>
    <source>
        <strain evidence="4 5">CBS 12615</strain>
    </source>
</reference>
<feature type="compositionally biased region" description="Basic and acidic residues" evidence="2">
    <location>
        <begin position="856"/>
        <end position="870"/>
    </location>
</feature>
<feature type="compositionally biased region" description="Low complexity" evidence="2">
    <location>
        <begin position="814"/>
        <end position="828"/>
    </location>
</feature>
<proteinExistence type="predicted"/>
<feature type="region of interest" description="Disordered" evidence="2">
    <location>
        <begin position="550"/>
        <end position="614"/>
    </location>
</feature>
<feature type="compositionally biased region" description="Basic and acidic residues" evidence="2">
    <location>
        <begin position="275"/>
        <end position="288"/>
    </location>
</feature>
<feature type="compositionally biased region" description="Polar residues" evidence="2">
    <location>
        <begin position="199"/>
        <end position="220"/>
    </location>
</feature>
<feature type="compositionally biased region" description="Low complexity" evidence="2">
    <location>
        <begin position="553"/>
        <end position="578"/>
    </location>
</feature>
<feature type="region of interest" description="Disordered" evidence="2">
    <location>
        <begin position="1473"/>
        <end position="1492"/>
    </location>
</feature>
<evidence type="ECO:0000313" key="4">
    <source>
        <dbReference type="EMBL" id="CEP62013.1"/>
    </source>
</evidence>
<feature type="compositionally biased region" description="Polar residues" evidence="2">
    <location>
        <begin position="171"/>
        <end position="192"/>
    </location>
</feature>
<feature type="compositionally biased region" description="Basic and acidic residues" evidence="2">
    <location>
        <begin position="1544"/>
        <end position="1555"/>
    </location>
</feature>
<feature type="compositionally biased region" description="Polar residues" evidence="2">
    <location>
        <begin position="1349"/>
        <end position="1366"/>
    </location>
</feature>
<feature type="compositionally biased region" description="Polar residues" evidence="2">
    <location>
        <begin position="1"/>
        <end position="10"/>
    </location>
</feature>
<feature type="compositionally biased region" description="Basic and acidic residues" evidence="2">
    <location>
        <begin position="730"/>
        <end position="742"/>
    </location>
</feature>
<protein>
    <submittedName>
        <fullName evidence="4">LALA0S04e05776g1_1</fullName>
    </submittedName>
</protein>
<feature type="region of interest" description="Disordered" evidence="2">
    <location>
        <begin position="1"/>
        <end position="419"/>
    </location>
</feature>
<evidence type="ECO:0000256" key="2">
    <source>
        <dbReference type="SAM" id="MobiDB-lite"/>
    </source>
</evidence>
<feature type="compositionally biased region" description="Basic and acidic residues" evidence="2">
    <location>
        <begin position="75"/>
        <end position="88"/>
    </location>
</feature>
<feature type="region of interest" description="Disordered" evidence="2">
    <location>
        <begin position="791"/>
        <end position="871"/>
    </location>
</feature>
<feature type="compositionally biased region" description="Basic and acidic residues" evidence="2">
    <location>
        <begin position="339"/>
        <end position="350"/>
    </location>
</feature>
<evidence type="ECO:0000259" key="3">
    <source>
        <dbReference type="Pfam" id="PF16991"/>
    </source>
</evidence>
<keyword evidence="5" id="KW-1185">Reference proteome</keyword>
<evidence type="ECO:0000256" key="1">
    <source>
        <dbReference type="SAM" id="Coils"/>
    </source>
</evidence>
<evidence type="ECO:0000313" key="5">
    <source>
        <dbReference type="Proteomes" id="UP000054304"/>
    </source>
</evidence>
<feature type="region of interest" description="Disordered" evidence="2">
    <location>
        <begin position="1334"/>
        <end position="1368"/>
    </location>
</feature>
<sequence length="1680" mass="181664">MSSAQGSPSHSEIDRSGNSHEYSGSTKAAHIHIFKSSPKGTREFARTDVSPPRGMSRPAVAEANKLLQLLKSKTVKSEASPKEPERRPITVNTDPVPGDPSRQPKGIEKVESTGSFHDRVSRWVLLPASSKTPKSSPKEPPLPTQLPADTPASVSHTAQTSRNFNLAAMKGSSSPRRSTAPHTGFDQPTTMVTPVASRSAPTNNTNTPSSEIHRNPSTGPIVQEMIRLSPQLHAVSKSPPQASKNSLHASPVEQVTKLYSSSETLPLGDCTTAKRGIEAEQRSQRDETSLTSGCRTPENQMALSPRRHDLVALPKPAAPFSEGTAKSKAPEAPVTSRSTEPETYKEDPKLTTEAQKPASQQNVAQIRSENTENFGNGLGEAVMTENTHNPSGEQKSPKSTVELVQGTNGTWEPRPAHGLLMRDPQTGSAFIQPHVPAPQAQNFALNVRKLPEAGVRQGRDLTITEEQTLVRNQLAASSTSKPRRQVNLPTSSAVRYHPQVDAVANTVFSKKTAASSQPIPVRPSDLGDQFLVGDKSELFEALHPKATAFSRTGAASSQNQKSASSGSTSPSWSLWKSSPQGSIVMESRKKADNRVSVTNDTSGGSSIVTVSSLPPNGQDKLYKLNELSSDHHSAHIPANRTHYFSSSQTAPKYANMPSAAVPARPYSSPIIQSVPLNGGVLTGGSQEAGLHGTSSQWQQQESLFRPNSAGYSHALPNIGNSTKAPGQETNGKDKHFSGHDETASTNSHATQSLPSIPPGDRLSVAKSMSGASNHVNPNDQVALIIDQATSDEDNNTSGQVEGGSTGLPIAQPISSPRSSDTTKTSTSTMKQAPLSHSNDQANSESARSPLKSSPPEGKRLSSDLSIDERPRKKSLISQIAEKQNAKGEESVDLRDSVNNSKLLKSANPSPSSDRSHTVNSEVSSSKQYPVSARTNRYYRSSPRSQESVKDSKVKLRSVKDVPSINSPVPDMKRLKEVVIGTALPDRKESRATEGLFLNQPFAENDEAIAPLLQRASGPEIANVSSGDSGGNSSDISEPLTKAVVRNALKSKHEEFKVKAGDSVSGKLFFESPTSDSNKDPLLKSIERSVDAASLDANATIPSGTLTYPTNADEDRKKIERLVARQIAGEIATMKGLNKMMLVKLILSGVIRCSPLKSGRLVTSSNDICNRTNYEETSALYLQHLPKRARLEIVAFDRAQIPILEKEATMLDKSTEESFKNGLRDACFFFERGPVDHTDLNKEKVVNERVMKLKDLLSQFGCVTSDTKSPYVNVIVLANDFTDRVNYGGSLGSSHSQVWSYDYAVRLFALLTSSGNSPTDRGGLSGKVISPVFTSTEGSENRSKSRKIQTESSAKVTSSKYVKSNPKSALKGSHRAPVLEARFPDSDDELIVERASSVAANTFGLVDQGPHISKDLRLRTLASEVIEDQFKLASLQGQLSTKDKEIAHLTSRLKNEQFRVEQWQHMLDMISEAQDGQNRPQARGQPNTEPQNGILDESVVENIHVIKNALHSRPASMPGLGEISVAAKSSPLSSSSSTHPVPTKQNDHVSKSERTGLRAATDQSPQSPQSDELLLTRFVNVSKELATSMASEQELRKLVNDLKNERTTLENSLTTKIQQMENDKKEADKELAASQQVINVQRQTIAFLKEQVKRERQERKAIGASLQALISHQDAGEEEPG</sequence>
<dbReference type="OrthoDB" id="4049601at2759"/>
<feature type="region of interest" description="Disordered" evidence="2">
    <location>
        <begin position="1526"/>
        <end position="1571"/>
    </location>
</feature>